<keyword evidence="2" id="KW-0285">Flavoprotein</keyword>
<dbReference type="InterPro" id="IPR001041">
    <property type="entry name" value="2Fe-2S_ferredoxin-type"/>
</dbReference>
<dbReference type="PRINTS" id="PR00410">
    <property type="entry name" value="PHEHYDRXLASE"/>
</dbReference>
<keyword evidence="3" id="KW-0001">2Fe-2S</keyword>
<evidence type="ECO:0000256" key="1">
    <source>
        <dbReference type="ARBA" id="ARBA00001974"/>
    </source>
</evidence>
<dbReference type="InterPro" id="IPR017938">
    <property type="entry name" value="Riboflavin_synthase-like_b-brl"/>
</dbReference>
<dbReference type="PROSITE" id="PS51384">
    <property type="entry name" value="FAD_FR"/>
    <property type="match status" value="1"/>
</dbReference>
<feature type="domain" description="2Fe-2S ferredoxin-type" evidence="10">
    <location>
        <begin position="270"/>
        <end position="356"/>
    </location>
</feature>
<dbReference type="InterPro" id="IPR012675">
    <property type="entry name" value="Beta-grasp_dom_sf"/>
</dbReference>
<comment type="caution">
    <text evidence="12">The sequence shown here is derived from an EMBL/GenBank/DDBJ whole genome shotgun (WGS) entry which is preliminary data.</text>
</comment>
<accession>A0A9Q3V452</accession>
<dbReference type="PANTHER" id="PTHR47354:SF6">
    <property type="entry name" value="NADH OXIDOREDUCTASE HCR"/>
    <property type="match status" value="1"/>
</dbReference>
<dbReference type="Gene3D" id="3.40.50.80">
    <property type="entry name" value="Nucleotide-binding domain of ferredoxin-NADP reductase (FNR) module"/>
    <property type="match status" value="1"/>
</dbReference>
<dbReference type="PROSITE" id="PS00197">
    <property type="entry name" value="2FE2S_FER_1"/>
    <property type="match status" value="1"/>
</dbReference>
<evidence type="ECO:0000256" key="5">
    <source>
        <dbReference type="ARBA" id="ARBA00022827"/>
    </source>
</evidence>
<dbReference type="CDD" id="cd00207">
    <property type="entry name" value="fer2"/>
    <property type="match status" value="1"/>
</dbReference>
<dbReference type="InterPro" id="IPR017927">
    <property type="entry name" value="FAD-bd_FR_type"/>
</dbReference>
<dbReference type="RefSeq" id="WP_230668504.1">
    <property type="nucleotide sequence ID" value="NZ_JAJNAY010000001.1"/>
</dbReference>
<dbReference type="GO" id="GO:0051537">
    <property type="term" value="F:2 iron, 2 sulfur cluster binding"/>
    <property type="evidence" value="ECO:0007669"/>
    <property type="project" value="UniProtKB-KW"/>
</dbReference>
<dbReference type="Pfam" id="PF00175">
    <property type="entry name" value="NAD_binding_1"/>
    <property type="match status" value="1"/>
</dbReference>
<evidence type="ECO:0000313" key="13">
    <source>
        <dbReference type="Proteomes" id="UP001108025"/>
    </source>
</evidence>
<dbReference type="EMBL" id="JAJNAY010000001">
    <property type="protein sequence ID" value="MCD1116734.1"/>
    <property type="molecule type" value="Genomic_DNA"/>
</dbReference>
<evidence type="ECO:0000256" key="3">
    <source>
        <dbReference type="ARBA" id="ARBA00022714"/>
    </source>
</evidence>
<dbReference type="AlphaFoldDB" id="A0A9Q3V452"/>
<dbReference type="Proteomes" id="UP001108025">
    <property type="component" value="Unassembled WGS sequence"/>
</dbReference>
<dbReference type="InterPro" id="IPR001433">
    <property type="entry name" value="OxRdtase_FAD/NAD-bd"/>
</dbReference>
<keyword evidence="13" id="KW-1185">Reference proteome</keyword>
<evidence type="ECO:0000256" key="7">
    <source>
        <dbReference type="ARBA" id="ARBA00023004"/>
    </source>
</evidence>
<dbReference type="PANTHER" id="PTHR47354">
    <property type="entry name" value="NADH OXIDOREDUCTASE HCR"/>
    <property type="match status" value="1"/>
</dbReference>
<evidence type="ECO:0000256" key="4">
    <source>
        <dbReference type="ARBA" id="ARBA00022723"/>
    </source>
</evidence>
<protein>
    <submittedName>
        <fullName evidence="12">Iron-sulfur cluster-binding domain-containing protein</fullName>
    </submittedName>
</protein>
<dbReference type="Gene3D" id="2.40.30.10">
    <property type="entry name" value="Translation factors"/>
    <property type="match status" value="1"/>
</dbReference>
<evidence type="ECO:0000259" key="11">
    <source>
        <dbReference type="PROSITE" id="PS51384"/>
    </source>
</evidence>
<dbReference type="InterPro" id="IPR001709">
    <property type="entry name" value="Flavoprot_Pyr_Nucl_cyt_Rdtase"/>
</dbReference>
<gene>
    <name evidence="12" type="ORF">LO744_07680</name>
</gene>
<dbReference type="SUPFAM" id="SSF52343">
    <property type="entry name" value="Ferredoxin reductase-like, C-terminal NADP-linked domain"/>
    <property type="match status" value="1"/>
</dbReference>
<evidence type="ECO:0000256" key="2">
    <source>
        <dbReference type="ARBA" id="ARBA00022630"/>
    </source>
</evidence>
<evidence type="ECO:0000256" key="9">
    <source>
        <dbReference type="ARBA" id="ARBA00061434"/>
    </source>
</evidence>
<dbReference type="Gene3D" id="3.10.20.30">
    <property type="match status" value="1"/>
</dbReference>
<dbReference type="GO" id="GO:0046872">
    <property type="term" value="F:metal ion binding"/>
    <property type="evidence" value="ECO:0007669"/>
    <property type="project" value="UniProtKB-KW"/>
</dbReference>
<dbReference type="InterPro" id="IPR006058">
    <property type="entry name" value="2Fe2S_fd_BS"/>
</dbReference>
<sequence>MKKYKWITHKIVKETEDTISIYFDTAQEVFSYLPGQYLNVKCMINDELVIRSYSFSSKPSDKFPSITVKRVARGKMSNHLVDNAMFISIWEIEAPFGNFVLENQITEQAQIVLLAGGSGISPLFSMLKSIDKKIKMPLLIYGNKSPEETIFWDELEAMQMERQLNTYYSFTSNEFTSSEINHISERFSLPILHSIITEQIEMVEEAHYYICGPVGLMNLYQKALLGLNIPPKQIHTEYFALVPEENFVFENDDISKDVIVNYFQDHYIKDEVQTYECTSLIEVKASQSLLDAMKEHHIKVPTACKNGTCGTCWALKTDGEVRMVNNHALTEENISEGIILLCQSYPLNQEVVINLS</sequence>
<dbReference type="InterPro" id="IPR036010">
    <property type="entry name" value="2Fe-2S_ferredoxin-like_sf"/>
</dbReference>
<dbReference type="InterPro" id="IPR008333">
    <property type="entry name" value="Cbr1-like_FAD-bd_dom"/>
</dbReference>
<feature type="domain" description="FAD-binding FR-type" evidence="11">
    <location>
        <begin position="1"/>
        <end position="102"/>
    </location>
</feature>
<dbReference type="PROSITE" id="PS51085">
    <property type="entry name" value="2FE2S_FER_2"/>
    <property type="match status" value="1"/>
</dbReference>
<dbReference type="SUPFAM" id="SSF63380">
    <property type="entry name" value="Riboflavin synthase domain-like"/>
    <property type="match status" value="1"/>
</dbReference>
<name>A0A9Q3V452_9FLAO</name>
<dbReference type="InterPro" id="IPR050415">
    <property type="entry name" value="MRET"/>
</dbReference>
<evidence type="ECO:0000259" key="10">
    <source>
        <dbReference type="PROSITE" id="PS51085"/>
    </source>
</evidence>
<keyword evidence="4" id="KW-0479">Metal-binding</keyword>
<evidence type="ECO:0000313" key="12">
    <source>
        <dbReference type="EMBL" id="MCD1116734.1"/>
    </source>
</evidence>
<organism evidence="12 13">
    <name type="scientific">Chryseobacterium turcicum</name>
    <dbReference type="NCBI Taxonomy" id="2898076"/>
    <lineage>
        <taxon>Bacteria</taxon>
        <taxon>Pseudomonadati</taxon>
        <taxon>Bacteroidota</taxon>
        <taxon>Flavobacteriia</taxon>
        <taxon>Flavobacteriales</taxon>
        <taxon>Weeksellaceae</taxon>
        <taxon>Chryseobacterium group</taxon>
        <taxon>Chryseobacterium</taxon>
    </lineage>
</organism>
<dbReference type="SUPFAM" id="SSF54292">
    <property type="entry name" value="2Fe-2S ferredoxin-like"/>
    <property type="match status" value="1"/>
</dbReference>
<proteinExistence type="inferred from homology"/>
<evidence type="ECO:0000256" key="6">
    <source>
        <dbReference type="ARBA" id="ARBA00023002"/>
    </source>
</evidence>
<dbReference type="Pfam" id="PF00970">
    <property type="entry name" value="FAD_binding_6"/>
    <property type="match status" value="1"/>
</dbReference>
<comment type="similarity">
    <text evidence="9">In the N-terminal section; belongs to the FAD-binding oxidoreductase type 6 family.</text>
</comment>
<evidence type="ECO:0000256" key="8">
    <source>
        <dbReference type="ARBA" id="ARBA00023014"/>
    </source>
</evidence>
<dbReference type="PRINTS" id="PR00371">
    <property type="entry name" value="FPNCR"/>
</dbReference>
<keyword evidence="6" id="KW-0560">Oxidoreductase</keyword>
<dbReference type="InterPro" id="IPR039261">
    <property type="entry name" value="FNR_nucleotide-bd"/>
</dbReference>
<keyword evidence="5" id="KW-0274">FAD</keyword>
<comment type="cofactor">
    <cofactor evidence="1">
        <name>FAD</name>
        <dbReference type="ChEBI" id="CHEBI:57692"/>
    </cofactor>
</comment>
<keyword evidence="7" id="KW-0408">Iron</keyword>
<dbReference type="GO" id="GO:0016491">
    <property type="term" value="F:oxidoreductase activity"/>
    <property type="evidence" value="ECO:0007669"/>
    <property type="project" value="UniProtKB-KW"/>
</dbReference>
<dbReference type="Pfam" id="PF00111">
    <property type="entry name" value="Fer2"/>
    <property type="match status" value="1"/>
</dbReference>
<keyword evidence="8" id="KW-0411">Iron-sulfur</keyword>
<reference evidence="12" key="1">
    <citation type="submission" date="2021-11" db="EMBL/GenBank/DDBJ databases">
        <title>Description of novel Chryseobacterium species.</title>
        <authorList>
            <person name="Saticioglu I.B."/>
            <person name="Ay H."/>
            <person name="Altun S."/>
            <person name="Duman M."/>
        </authorList>
    </citation>
    <scope>NUCLEOTIDE SEQUENCE</scope>
    <source>
        <strain evidence="12">C-17</strain>
    </source>
</reference>